<comment type="caution">
    <text evidence="2">The sequence shown here is derived from an EMBL/GenBank/DDBJ whole genome shotgun (WGS) entry which is preliminary data.</text>
</comment>
<evidence type="ECO:0000313" key="2">
    <source>
        <dbReference type="EMBL" id="MFC6879956.1"/>
    </source>
</evidence>
<keyword evidence="3" id="KW-1185">Reference proteome</keyword>
<accession>A0ABW2CGE6</accession>
<reference evidence="3" key="1">
    <citation type="journal article" date="2019" name="Int. J. Syst. Evol. Microbiol.">
        <title>The Global Catalogue of Microorganisms (GCM) 10K type strain sequencing project: providing services to taxonomists for standard genome sequencing and annotation.</title>
        <authorList>
            <consortium name="The Broad Institute Genomics Platform"/>
            <consortium name="The Broad Institute Genome Sequencing Center for Infectious Disease"/>
            <person name="Wu L."/>
            <person name="Ma J."/>
        </authorList>
    </citation>
    <scope>NUCLEOTIDE SEQUENCE [LARGE SCALE GENOMIC DNA]</scope>
    <source>
        <strain evidence="3">JCM 3369</strain>
    </source>
</reference>
<evidence type="ECO:0000256" key="1">
    <source>
        <dbReference type="SAM" id="MobiDB-lite"/>
    </source>
</evidence>
<organism evidence="2 3">
    <name type="scientific">Actinomadura yumaensis</name>
    <dbReference type="NCBI Taxonomy" id="111807"/>
    <lineage>
        <taxon>Bacteria</taxon>
        <taxon>Bacillati</taxon>
        <taxon>Actinomycetota</taxon>
        <taxon>Actinomycetes</taxon>
        <taxon>Streptosporangiales</taxon>
        <taxon>Thermomonosporaceae</taxon>
        <taxon>Actinomadura</taxon>
    </lineage>
</organism>
<sequence>MAISWTGVGDAVRGTVLDSPTLAAGGPVVSGRPPTAPPSAADSGPPQPRTSPSSKTPAGRRTSAPPPSRRPTPEQTRNGAAPDEKLRSYTVKSGRVVLAVGARSARLVSATPNSGFQVRQWKKPSWIRVDLTDGTHGSAVFATWNDHAPLVEVYEY</sequence>
<protein>
    <recommendedName>
        <fullName evidence="4">Secreted protein</fullName>
    </recommendedName>
</protein>
<dbReference type="EMBL" id="JBHSXS010000004">
    <property type="protein sequence ID" value="MFC6879956.1"/>
    <property type="molecule type" value="Genomic_DNA"/>
</dbReference>
<evidence type="ECO:0000313" key="3">
    <source>
        <dbReference type="Proteomes" id="UP001596380"/>
    </source>
</evidence>
<name>A0ABW2CGE6_9ACTN</name>
<proteinExistence type="predicted"/>
<dbReference type="RefSeq" id="WP_160820482.1">
    <property type="nucleotide sequence ID" value="NZ_JBHSXE010000001.1"/>
</dbReference>
<gene>
    <name evidence="2" type="ORF">ACFQKB_09295</name>
</gene>
<evidence type="ECO:0008006" key="4">
    <source>
        <dbReference type="Google" id="ProtNLM"/>
    </source>
</evidence>
<feature type="region of interest" description="Disordered" evidence="1">
    <location>
        <begin position="1"/>
        <end position="88"/>
    </location>
</feature>
<dbReference type="Proteomes" id="UP001596380">
    <property type="component" value="Unassembled WGS sequence"/>
</dbReference>